<keyword evidence="2" id="KW-1133">Transmembrane helix</keyword>
<feature type="coiled-coil region" evidence="1">
    <location>
        <begin position="30"/>
        <end position="57"/>
    </location>
</feature>
<name>A0A5C8LVF1_9GAMM</name>
<comment type="caution">
    <text evidence="3">The sequence shown here is derived from an EMBL/GenBank/DDBJ whole genome shotgun (WGS) entry which is preliminary data.</text>
</comment>
<evidence type="ECO:0000313" key="3">
    <source>
        <dbReference type="EMBL" id="TXK81236.1"/>
    </source>
</evidence>
<dbReference type="OrthoDB" id="5772882at2"/>
<dbReference type="EMBL" id="VRLR01000004">
    <property type="protein sequence ID" value="TXK81236.1"/>
    <property type="molecule type" value="Genomic_DNA"/>
</dbReference>
<organism evidence="3 4">
    <name type="scientific">Rheinheimera tangshanensis</name>
    <dbReference type="NCBI Taxonomy" id="400153"/>
    <lineage>
        <taxon>Bacteria</taxon>
        <taxon>Pseudomonadati</taxon>
        <taxon>Pseudomonadota</taxon>
        <taxon>Gammaproteobacteria</taxon>
        <taxon>Chromatiales</taxon>
        <taxon>Chromatiaceae</taxon>
        <taxon>Rheinheimera</taxon>
    </lineage>
</organism>
<keyword evidence="2" id="KW-0812">Transmembrane</keyword>
<proteinExistence type="predicted"/>
<evidence type="ECO:0000313" key="4">
    <source>
        <dbReference type="Proteomes" id="UP000321814"/>
    </source>
</evidence>
<keyword evidence="4" id="KW-1185">Reference proteome</keyword>
<gene>
    <name evidence="3" type="ORF">FU839_08950</name>
</gene>
<dbReference type="RefSeq" id="WP_008900513.1">
    <property type="nucleotide sequence ID" value="NZ_BAAAGC010000007.1"/>
</dbReference>
<feature type="transmembrane region" description="Helical" evidence="2">
    <location>
        <begin position="6"/>
        <end position="23"/>
    </location>
</feature>
<keyword evidence="1" id="KW-0175">Coiled coil</keyword>
<protein>
    <submittedName>
        <fullName evidence="3">Uncharacterized protein</fullName>
    </submittedName>
</protein>
<keyword evidence="2" id="KW-0472">Membrane</keyword>
<dbReference type="Proteomes" id="UP000321814">
    <property type="component" value="Unassembled WGS sequence"/>
</dbReference>
<reference evidence="3 4" key="1">
    <citation type="submission" date="2019-08" db="EMBL/GenBank/DDBJ databases">
        <title>Draft genome analysis of Rheinheimera tangshanensis isolated from the roots of fresh rice plants (Oryza sativa).</title>
        <authorList>
            <person name="Yu Q."/>
            <person name="Qi Y."/>
            <person name="Zhang H."/>
            <person name="Pu J."/>
        </authorList>
    </citation>
    <scope>NUCLEOTIDE SEQUENCE [LARGE SCALE GENOMIC DNA]</scope>
    <source>
        <strain evidence="3 4">JA3-B52</strain>
    </source>
</reference>
<dbReference type="AlphaFoldDB" id="A0A5C8LVF1"/>
<evidence type="ECO:0000256" key="1">
    <source>
        <dbReference type="SAM" id="Coils"/>
    </source>
</evidence>
<accession>A0A5C8LVF1</accession>
<sequence>MGPFEIGFVAVVGAFGYAFYENYTKTQIKMKSAGQSNDEIKQQIEQLKERVATLEAIVTDKSYQLKHEINKL</sequence>
<evidence type="ECO:0000256" key="2">
    <source>
        <dbReference type="SAM" id="Phobius"/>
    </source>
</evidence>